<dbReference type="InterPro" id="IPR036265">
    <property type="entry name" value="HIT-like_sf"/>
</dbReference>
<organism evidence="2">
    <name type="scientific">marine sediment metagenome</name>
    <dbReference type="NCBI Taxonomy" id="412755"/>
    <lineage>
        <taxon>unclassified sequences</taxon>
        <taxon>metagenomes</taxon>
        <taxon>ecological metagenomes</taxon>
    </lineage>
</organism>
<dbReference type="EMBL" id="BARS01015465">
    <property type="protein sequence ID" value="GAF90768.1"/>
    <property type="molecule type" value="Genomic_DNA"/>
</dbReference>
<sequence>MACPFCDKRIIQKQKYFESNYFWVLIDSRPITYAHSLIVPKRHIEHFNQFNQEEV</sequence>
<dbReference type="AlphaFoldDB" id="X0TB64"/>
<evidence type="ECO:0000259" key="1">
    <source>
        <dbReference type="PROSITE" id="PS51084"/>
    </source>
</evidence>
<accession>X0TB64</accession>
<evidence type="ECO:0000313" key="2">
    <source>
        <dbReference type="EMBL" id="GAF90768.1"/>
    </source>
</evidence>
<feature type="non-terminal residue" evidence="2">
    <location>
        <position position="55"/>
    </location>
</feature>
<feature type="domain" description="HIT" evidence="1">
    <location>
        <begin position="1"/>
        <end position="55"/>
    </location>
</feature>
<name>X0TB64_9ZZZZ</name>
<dbReference type="InterPro" id="IPR011146">
    <property type="entry name" value="HIT-like"/>
</dbReference>
<dbReference type="Pfam" id="PF01230">
    <property type="entry name" value="HIT"/>
    <property type="match status" value="1"/>
</dbReference>
<dbReference type="Gene3D" id="3.30.428.10">
    <property type="entry name" value="HIT-like"/>
    <property type="match status" value="1"/>
</dbReference>
<reference evidence="2" key="1">
    <citation type="journal article" date="2014" name="Front. Microbiol.">
        <title>High frequency of phylogenetically diverse reductive dehalogenase-homologous genes in deep subseafloor sedimentary metagenomes.</title>
        <authorList>
            <person name="Kawai M."/>
            <person name="Futagami T."/>
            <person name="Toyoda A."/>
            <person name="Takaki Y."/>
            <person name="Nishi S."/>
            <person name="Hori S."/>
            <person name="Arai W."/>
            <person name="Tsubouchi T."/>
            <person name="Morono Y."/>
            <person name="Uchiyama I."/>
            <person name="Ito T."/>
            <person name="Fujiyama A."/>
            <person name="Inagaki F."/>
            <person name="Takami H."/>
        </authorList>
    </citation>
    <scope>NUCLEOTIDE SEQUENCE</scope>
    <source>
        <strain evidence="2">Expedition CK06-06</strain>
    </source>
</reference>
<dbReference type="PROSITE" id="PS51084">
    <property type="entry name" value="HIT_2"/>
    <property type="match status" value="1"/>
</dbReference>
<dbReference type="SUPFAM" id="SSF54197">
    <property type="entry name" value="HIT-like"/>
    <property type="match status" value="1"/>
</dbReference>
<gene>
    <name evidence="2" type="ORF">S01H1_25586</name>
</gene>
<protein>
    <recommendedName>
        <fullName evidence="1">HIT domain-containing protein</fullName>
    </recommendedName>
</protein>
<comment type="caution">
    <text evidence="2">The sequence shown here is derived from an EMBL/GenBank/DDBJ whole genome shotgun (WGS) entry which is preliminary data.</text>
</comment>
<proteinExistence type="predicted"/>
<dbReference type="GO" id="GO:0003824">
    <property type="term" value="F:catalytic activity"/>
    <property type="evidence" value="ECO:0007669"/>
    <property type="project" value="InterPro"/>
</dbReference>